<comment type="caution">
    <text evidence="1">The sequence shown here is derived from an EMBL/GenBank/DDBJ whole genome shotgun (WGS) entry which is preliminary data.</text>
</comment>
<keyword evidence="2" id="KW-1185">Reference proteome</keyword>
<dbReference type="Proteomes" id="UP000315783">
    <property type="component" value="Unassembled WGS sequence"/>
</dbReference>
<dbReference type="EMBL" id="SPUK01000008">
    <property type="protein sequence ID" value="TQV95159.1"/>
    <property type="molecule type" value="Genomic_DNA"/>
</dbReference>
<sequence length="105" mass="11957">MLPTRVVSCIASLVVQMHSAVTLVSPRHTRCDRVRDLSKAKTTGLVRGITSMLQLALRLRAGQYLPLVRHRVKLRLDNHCGVLCRRMRREHLETNFEECSHNGEG</sequence>
<evidence type="ECO:0000313" key="2">
    <source>
        <dbReference type="Proteomes" id="UP000315783"/>
    </source>
</evidence>
<organism evidence="1 2">
    <name type="scientific">Cordyceps javanica</name>
    <dbReference type="NCBI Taxonomy" id="43265"/>
    <lineage>
        <taxon>Eukaryota</taxon>
        <taxon>Fungi</taxon>
        <taxon>Dikarya</taxon>
        <taxon>Ascomycota</taxon>
        <taxon>Pezizomycotina</taxon>
        <taxon>Sordariomycetes</taxon>
        <taxon>Hypocreomycetidae</taxon>
        <taxon>Hypocreales</taxon>
        <taxon>Cordycipitaceae</taxon>
        <taxon>Cordyceps</taxon>
    </lineage>
</organism>
<dbReference type="AlphaFoldDB" id="A0A545V0E3"/>
<accession>A0A545V0E3</accession>
<reference evidence="1 2" key="1">
    <citation type="journal article" date="2019" name="Appl. Microbiol. Biotechnol.">
        <title>Genome sequence of Isaria javanica and comparative genome analysis insights into family S53 peptidase evolution in fungal entomopathogens.</title>
        <authorList>
            <person name="Lin R."/>
            <person name="Zhang X."/>
            <person name="Xin B."/>
            <person name="Zou M."/>
            <person name="Gao Y."/>
            <person name="Qin F."/>
            <person name="Hu Q."/>
            <person name="Xie B."/>
            <person name="Cheng X."/>
        </authorList>
    </citation>
    <scope>NUCLEOTIDE SEQUENCE [LARGE SCALE GENOMIC DNA]</scope>
    <source>
        <strain evidence="1 2">IJ1G</strain>
    </source>
</reference>
<name>A0A545V0E3_9HYPO</name>
<gene>
    <name evidence="1" type="ORF">IF1G_06146</name>
</gene>
<protein>
    <submittedName>
        <fullName evidence="1">Uncharacterized protein</fullName>
    </submittedName>
</protein>
<proteinExistence type="predicted"/>
<evidence type="ECO:0000313" key="1">
    <source>
        <dbReference type="EMBL" id="TQV95159.1"/>
    </source>
</evidence>